<dbReference type="RefSeq" id="WP_170037156.1">
    <property type="nucleotide sequence ID" value="NZ_PDJI01000004.1"/>
</dbReference>
<dbReference type="Proteomes" id="UP000222106">
    <property type="component" value="Unassembled WGS sequence"/>
</dbReference>
<reference evidence="2 3" key="1">
    <citation type="submission" date="2017-10" db="EMBL/GenBank/DDBJ databases">
        <title>Sequencing the genomes of 1000 actinobacteria strains.</title>
        <authorList>
            <person name="Klenk H.-P."/>
        </authorList>
    </citation>
    <scope>NUCLEOTIDE SEQUENCE [LARGE SCALE GENOMIC DNA]</scope>
    <source>
        <strain evidence="2 3">DSM 21838</strain>
    </source>
</reference>
<evidence type="ECO:0000313" key="2">
    <source>
        <dbReference type="EMBL" id="PFG38792.1"/>
    </source>
</evidence>
<evidence type="ECO:0000313" key="3">
    <source>
        <dbReference type="Proteomes" id="UP000222106"/>
    </source>
</evidence>
<dbReference type="Pfam" id="PF14155">
    <property type="entry name" value="DUF4307"/>
    <property type="match status" value="1"/>
</dbReference>
<dbReference type="AlphaFoldDB" id="A0A2A9EKK4"/>
<gene>
    <name evidence="2" type="ORF">ATJ97_1279</name>
</gene>
<protein>
    <submittedName>
        <fullName evidence="2">Uncharacterized protein DUF4307</fullName>
    </submittedName>
</protein>
<keyword evidence="3" id="KW-1185">Reference proteome</keyword>
<accession>A0A2A9EKK4</accession>
<name>A0A2A9EKK4_9MICO</name>
<sequence length="141" mass="14338">MTEPAAQRPAGDPAVMAARYGGAGSGRRGLVVGGVVAALLVAGGLGIQASNLTKPAVVAENLGFTVEGPGTTTVRFNLRAEPGSTVRCTLVALNESFTEVGYREVEIGPVDKQLTSHQVDVATTELATSGSVQQCRTLDAG</sequence>
<proteinExistence type="predicted"/>
<dbReference type="EMBL" id="PDJI01000004">
    <property type="protein sequence ID" value="PFG38792.1"/>
    <property type="molecule type" value="Genomic_DNA"/>
</dbReference>
<keyword evidence="1" id="KW-0812">Transmembrane</keyword>
<feature type="transmembrane region" description="Helical" evidence="1">
    <location>
        <begin position="29"/>
        <end position="47"/>
    </location>
</feature>
<comment type="caution">
    <text evidence="2">The sequence shown here is derived from an EMBL/GenBank/DDBJ whole genome shotgun (WGS) entry which is preliminary data.</text>
</comment>
<dbReference type="InterPro" id="IPR025443">
    <property type="entry name" value="DUF4307"/>
</dbReference>
<evidence type="ECO:0000256" key="1">
    <source>
        <dbReference type="SAM" id="Phobius"/>
    </source>
</evidence>
<keyword evidence="1" id="KW-1133">Transmembrane helix</keyword>
<keyword evidence="1" id="KW-0472">Membrane</keyword>
<organism evidence="2 3">
    <name type="scientific">Georgenia soli</name>
    <dbReference type="NCBI Taxonomy" id="638953"/>
    <lineage>
        <taxon>Bacteria</taxon>
        <taxon>Bacillati</taxon>
        <taxon>Actinomycetota</taxon>
        <taxon>Actinomycetes</taxon>
        <taxon>Micrococcales</taxon>
        <taxon>Bogoriellaceae</taxon>
        <taxon>Georgenia</taxon>
    </lineage>
</organism>